<evidence type="ECO:0000313" key="1">
    <source>
        <dbReference type="EMBL" id="AFZ69602.1"/>
    </source>
</evidence>
<evidence type="ECO:0000313" key="2">
    <source>
        <dbReference type="Proteomes" id="UP000010467"/>
    </source>
</evidence>
<reference evidence="2" key="1">
    <citation type="submission" date="2012-03" db="EMBL/GenBank/DDBJ databases">
        <title>Complete sequence of plasmid 1 of Deinococcus peraridilitoris DSM 19664.</title>
        <authorList>
            <person name="Lucas S."/>
            <person name="Copeland A."/>
            <person name="Lapidus A."/>
            <person name="Glavina del Rio T."/>
            <person name="Dalin E."/>
            <person name="Tice H."/>
            <person name="Bruce D."/>
            <person name="Goodwin L."/>
            <person name="Pitluck S."/>
            <person name="Peters L."/>
            <person name="Mikhailova N."/>
            <person name="Lu M."/>
            <person name="Kyrpides N."/>
            <person name="Mavromatis K."/>
            <person name="Ivanova N."/>
            <person name="Brettin T."/>
            <person name="Detter J.C."/>
            <person name="Han C."/>
            <person name="Larimer F."/>
            <person name="Land M."/>
            <person name="Hauser L."/>
            <person name="Markowitz V."/>
            <person name="Cheng J.-F."/>
            <person name="Hugenholtz P."/>
            <person name="Woyke T."/>
            <person name="Wu D."/>
            <person name="Pukall R."/>
            <person name="Steenblock K."/>
            <person name="Brambilla E."/>
            <person name="Klenk H.-P."/>
            <person name="Eisen J.A."/>
        </authorList>
    </citation>
    <scope>NUCLEOTIDE SEQUENCE [LARGE SCALE GENOMIC DNA]</scope>
    <source>
        <strain evidence="2">DSM 19664 / LMG 22246 / CIP 109416 / KR-200</strain>
        <plasmid evidence="2">Plasmid pDEIPE01</plasmid>
    </source>
</reference>
<protein>
    <submittedName>
        <fullName evidence="1">Uncharacterized protein</fullName>
    </submittedName>
</protein>
<name>L0A907_DEIPD</name>
<dbReference type="HOGENOM" id="CLU_2045829_0_0_0"/>
<keyword evidence="2" id="KW-1185">Reference proteome</keyword>
<geneLocation type="plasmid" evidence="1 2">
    <name>pDEIPE01</name>
</geneLocation>
<proteinExistence type="predicted"/>
<dbReference type="AlphaFoldDB" id="L0A907"/>
<sequence>MTTRKRLEKLEEAQREWERNHVVPMRDVVAFLHDLTLIVGEEAGQETAMRVLNRIVKAKAEQVDARDGHHDAMTVMTAEVCCDYQRRSCDGFGRISLDDAAPTLERGHPTHPALPELERV</sequence>
<dbReference type="Proteomes" id="UP000010467">
    <property type="component" value="Plasmid pDEIPE01"/>
</dbReference>
<dbReference type="EMBL" id="CP003383">
    <property type="protein sequence ID" value="AFZ69602.1"/>
    <property type="molecule type" value="Genomic_DNA"/>
</dbReference>
<accession>L0A907</accession>
<organism evidence="1 2">
    <name type="scientific">Deinococcus peraridilitoris (strain DSM 19664 / LMG 22246 / CIP 109416 / KR-200)</name>
    <dbReference type="NCBI Taxonomy" id="937777"/>
    <lineage>
        <taxon>Bacteria</taxon>
        <taxon>Thermotogati</taxon>
        <taxon>Deinococcota</taxon>
        <taxon>Deinococci</taxon>
        <taxon>Deinococcales</taxon>
        <taxon>Deinococcaceae</taxon>
        <taxon>Deinococcus</taxon>
    </lineage>
</organism>
<gene>
    <name evidence="1" type="ordered locus">Deipe_4247</name>
</gene>
<dbReference type="KEGG" id="dpd:Deipe_4247"/>
<keyword evidence="1" id="KW-0614">Plasmid</keyword>